<evidence type="ECO:0000313" key="1">
    <source>
        <dbReference type="EMBL" id="AQQ58826.1"/>
    </source>
</evidence>
<dbReference type="KEGG" id="hbl:XJ32_00520"/>
<name>A0A1Q2LEF4_9HELI</name>
<dbReference type="EMBL" id="CP019645">
    <property type="protein sequence ID" value="AQQ58826.1"/>
    <property type="molecule type" value="Genomic_DNA"/>
</dbReference>
<sequence length="76" mass="8817">MYYLEQDSVELKKKGGGVLQNFMQKASNIEQTLQGKKTQVLVQCNRQQTIPIYLKDKIQEAMKAYKENECNESKLC</sequence>
<evidence type="ECO:0000313" key="2">
    <source>
        <dbReference type="Proteomes" id="UP000188298"/>
    </source>
</evidence>
<dbReference type="RefSeq" id="WP_077387975.1">
    <property type="nucleotide sequence ID" value="NZ_CP019645.1"/>
</dbReference>
<organism evidence="1 2">
    <name type="scientific">Helicobacter bilis</name>
    <dbReference type="NCBI Taxonomy" id="37372"/>
    <lineage>
        <taxon>Bacteria</taxon>
        <taxon>Pseudomonadati</taxon>
        <taxon>Campylobacterota</taxon>
        <taxon>Epsilonproteobacteria</taxon>
        <taxon>Campylobacterales</taxon>
        <taxon>Helicobacteraceae</taxon>
        <taxon>Helicobacter</taxon>
    </lineage>
</organism>
<protein>
    <submittedName>
        <fullName evidence="1">Uncharacterized protein</fullName>
    </submittedName>
</protein>
<dbReference type="AlphaFoldDB" id="A0A1Q2LEF4"/>
<gene>
    <name evidence="1" type="ORF">XJ32_00520</name>
</gene>
<reference evidence="1 2" key="1">
    <citation type="submission" date="2017-02" db="EMBL/GenBank/DDBJ databases">
        <title>Whole genome sequencing of Helicobacter bilis strain AAQJH.</title>
        <authorList>
            <person name="Conlan S."/>
            <person name="Thomas P.J."/>
            <person name="Mullikin J."/>
            <person name="Palmore T.N."/>
            <person name="Frank K.M."/>
            <person name="Segre J.A."/>
        </authorList>
    </citation>
    <scope>NUCLEOTIDE SEQUENCE [LARGE SCALE GENOMIC DNA]</scope>
    <source>
        <strain evidence="1 2">AAQJH</strain>
    </source>
</reference>
<accession>A0A1Q2LEF4</accession>
<dbReference type="Proteomes" id="UP000188298">
    <property type="component" value="Chromosome"/>
</dbReference>
<proteinExistence type="predicted"/>